<evidence type="ECO:0000313" key="1">
    <source>
        <dbReference type="EMBL" id="OHF04087.1"/>
    </source>
</evidence>
<name>A0A1G4BS52_9PEZI</name>
<accession>A0A1G4BS52</accession>
<sequence>MAGKLKISHEDKTLRDGYSDKAVKAGIVSAKEEVVVSLGDRMLKANTMPIKKEVIVPLWDHGSRQALFR</sequence>
<dbReference type="Proteomes" id="UP000176998">
    <property type="component" value="Unassembled WGS sequence"/>
</dbReference>
<dbReference type="OrthoDB" id="4835719at2759"/>
<evidence type="ECO:0000313" key="2">
    <source>
        <dbReference type="Proteomes" id="UP000176998"/>
    </source>
</evidence>
<protein>
    <submittedName>
        <fullName evidence="1">Uncharacterized protein</fullName>
    </submittedName>
</protein>
<gene>
    <name evidence="1" type="ORF">CORC01_00426</name>
</gene>
<dbReference type="GeneID" id="34553593"/>
<dbReference type="EMBL" id="MJBS01000003">
    <property type="protein sequence ID" value="OHF04087.1"/>
    <property type="molecule type" value="Genomic_DNA"/>
</dbReference>
<keyword evidence="2" id="KW-1185">Reference proteome</keyword>
<reference evidence="1 2" key="1">
    <citation type="submission" date="2016-09" db="EMBL/GenBank/DDBJ databases">
        <authorList>
            <person name="Capua I."/>
            <person name="De Benedictis P."/>
            <person name="Joannis T."/>
            <person name="Lombin L.H."/>
            <person name="Cattoli G."/>
        </authorList>
    </citation>
    <scope>NUCLEOTIDE SEQUENCE [LARGE SCALE GENOMIC DNA]</scope>
    <source>
        <strain evidence="1 2">IMI 309357</strain>
    </source>
</reference>
<organism evidence="1 2">
    <name type="scientific">Colletotrichum orchidophilum</name>
    <dbReference type="NCBI Taxonomy" id="1209926"/>
    <lineage>
        <taxon>Eukaryota</taxon>
        <taxon>Fungi</taxon>
        <taxon>Dikarya</taxon>
        <taxon>Ascomycota</taxon>
        <taxon>Pezizomycotina</taxon>
        <taxon>Sordariomycetes</taxon>
        <taxon>Hypocreomycetidae</taxon>
        <taxon>Glomerellales</taxon>
        <taxon>Glomerellaceae</taxon>
        <taxon>Colletotrichum</taxon>
    </lineage>
</organism>
<comment type="caution">
    <text evidence="1">The sequence shown here is derived from an EMBL/GenBank/DDBJ whole genome shotgun (WGS) entry which is preliminary data.</text>
</comment>
<dbReference type="AlphaFoldDB" id="A0A1G4BS52"/>
<proteinExistence type="predicted"/>
<dbReference type="RefSeq" id="XP_022481222.1">
    <property type="nucleotide sequence ID" value="XM_022612083.1"/>
</dbReference>